<protein>
    <submittedName>
        <fullName evidence="2">Uncharacterized protein</fullName>
    </submittedName>
</protein>
<accession>A0AAQ3U7B6</accession>
<keyword evidence="3" id="KW-1185">Reference proteome</keyword>
<evidence type="ECO:0000313" key="2">
    <source>
        <dbReference type="EMBL" id="WVZ86224.1"/>
    </source>
</evidence>
<name>A0AAQ3U7B6_PASNO</name>
<feature type="non-terminal residue" evidence="2">
    <location>
        <position position="1"/>
    </location>
</feature>
<gene>
    <name evidence="2" type="ORF">U9M48_033041</name>
</gene>
<reference evidence="2 3" key="1">
    <citation type="submission" date="2024-02" db="EMBL/GenBank/DDBJ databases">
        <title>High-quality chromosome-scale genome assembly of Pensacola bahiagrass (Paspalum notatum Flugge var. saurae).</title>
        <authorList>
            <person name="Vega J.M."/>
            <person name="Podio M."/>
            <person name="Orjuela J."/>
            <person name="Siena L.A."/>
            <person name="Pessino S.C."/>
            <person name="Combes M.C."/>
            <person name="Mariac C."/>
            <person name="Albertini E."/>
            <person name="Pupilli F."/>
            <person name="Ortiz J.P.A."/>
            <person name="Leblanc O."/>
        </authorList>
    </citation>
    <scope>NUCLEOTIDE SEQUENCE [LARGE SCALE GENOMIC DNA]</scope>
    <source>
        <strain evidence="2">R1</strain>
        <tissue evidence="2">Leaf</tissue>
    </source>
</reference>
<evidence type="ECO:0000256" key="1">
    <source>
        <dbReference type="SAM" id="MobiDB-lite"/>
    </source>
</evidence>
<sequence length="232" mass="25325">ILNMIKREVYHTIRVAAGGSLCATRRPSASHGPTTSSPSCTGATPPFQRAGVTPASAPRAPAMPGLLPRAGDAPASSRAPTTPRFLPHAPVTRSPSLRPHVQGNRTFWAIGPRQYLFWISTQYNDLSSKWIACECYEKIWCSIYTTNSYTIMIILDDVSSTASMARRSYPSGSSFVMARSLFSISFFVSKIYSSANLGVLFGSDIEYDQARSISYHKCLQVLNDGRAGSRMS</sequence>
<evidence type="ECO:0000313" key="3">
    <source>
        <dbReference type="Proteomes" id="UP001341281"/>
    </source>
</evidence>
<feature type="region of interest" description="Disordered" evidence="1">
    <location>
        <begin position="24"/>
        <end position="98"/>
    </location>
</feature>
<feature type="compositionally biased region" description="Polar residues" evidence="1">
    <location>
        <begin position="31"/>
        <end position="42"/>
    </location>
</feature>
<dbReference type="Proteomes" id="UP001341281">
    <property type="component" value="Chromosome 07"/>
</dbReference>
<proteinExistence type="predicted"/>
<organism evidence="2 3">
    <name type="scientific">Paspalum notatum var. saurae</name>
    <dbReference type="NCBI Taxonomy" id="547442"/>
    <lineage>
        <taxon>Eukaryota</taxon>
        <taxon>Viridiplantae</taxon>
        <taxon>Streptophyta</taxon>
        <taxon>Embryophyta</taxon>
        <taxon>Tracheophyta</taxon>
        <taxon>Spermatophyta</taxon>
        <taxon>Magnoliopsida</taxon>
        <taxon>Liliopsida</taxon>
        <taxon>Poales</taxon>
        <taxon>Poaceae</taxon>
        <taxon>PACMAD clade</taxon>
        <taxon>Panicoideae</taxon>
        <taxon>Andropogonodae</taxon>
        <taxon>Paspaleae</taxon>
        <taxon>Paspalinae</taxon>
        <taxon>Paspalum</taxon>
    </lineage>
</organism>
<dbReference type="EMBL" id="CP144751">
    <property type="protein sequence ID" value="WVZ86224.1"/>
    <property type="molecule type" value="Genomic_DNA"/>
</dbReference>
<dbReference type="AlphaFoldDB" id="A0AAQ3U7B6"/>